<feature type="region of interest" description="Disordered" evidence="3">
    <location>
        <begin position="120"/>
        <end position="232"/>
    </location>
</feature>
<evidence type="ECO:0000256" key="2">
    <source>
        <dbReference type="PROSITE-ProRule" id="PRU00094"/>
    </source>
</evidence>
<dbReference type="CDD" id="cd00202">
    <property type="entry name" value="ZnF_GATA"/>
    <property type="match status" value="1"/>
</dbReference>
<dbReference type="InterPro" id="IPR000679">
    <property type="entry name" value="Znf_GATA"/>
</dbReference>
<keyword evidence="2" id="KW-0862">Zinc</keyword>
<evidence type="ECO:0000256" key="1">
    <source>
        <dbReference type="ARBA" id="ARBA00023242"/>
    </source>
</evidence>
<feature type="region of interest" description="Disordered" evidence="3">
    <location>
        <begin position="269"/>
        <end position="325"/>
    </location>
</feature>
<dbReference type="SMART" id="SM00401">
    <property type="entry name" value="ZnF_GATA"/>
    <property type="match status" value="1"/>
</dbReference>
<name>A0A3B5KKY8_TAKRU</name>
<reference evidence="5" key="2">
    <citation type="submission" date="2025-08" db="UniProtKB">
        <authorList>
            <consortium name="Ensembl"/>
        </authorList>
    </citation>
    <scope>IDENTIFICATION</scope>
</reference>
<sequence length="412" mass="44825">MSAGPGPQAELIQRNQSAKGPDASQHSALFYLFQEVSKLASPVHSTLVGADSPGRWPKDAPPQGSLRAEEEETCCLERSDHSGSPHHWTGVEEQPGPVGHSPWKVLSLINLQCQRLLHHSDAEESVPRSSSPPLAMDRSSQAVAPCVPTGGATISTGVGSDPQLRVKEPSSLQSPSAGRRDGASQLHQEDKKEEEFSRNGASERSGQDTEHLPRQNIPHTTKAPSGGFLNNHLTHSSNTDAVLFLRKPELTLDYNANLSLPFAALRDPYSRSVPPSQPPPSTAHQCTSTQEGHPPVEHGGGRQGVTATKPPRKQPRPSRSVDIHDPDLQGVMFRMDPELDAQDKICASCSTRKTPMWRNAEDGTPLCNACGIRYKKYRVRCVNCWHIPRKEGNSNSTCLKCGNFVRLTSAQL</sequence>
<dbReference type="GO" id="GO:0043565">
    <property type="term" value="F:sequence-specific DNA binding"/>
    <property type="evidence" value="ECO:0007669"/>
    <property type="project" value="InterPro"/>
</dbReference>
<keyword evidence="1" id="KW-0539">Nucleus</keyword>
<dbReference type="GO" id="GO:0005634">
    <property type="term" value="C:nucleus"/>
    <property type="evidence" value="ECO:0007669"/>
    <property type="project" value="TreeGrafter"/>
</dbReference>
<dbReference type="GO" id="GO:0006357">
    <property type="term" value="P:regulation of transcription by RNA polymerase II"/>
    <property type="evidence" value="ECO:0007669"/>
    <property type="project" value="TreeGrafter"/>
</dbReference>
<dbReference type="PANTHER" id="PTHR47341:SF1">
    <property type="entry name" value="GATA-TYPE ZINC FINGER PROTEIN 1"/>
    <property type="match status" value="1"/>
</dbReference>
<keyword evidence="2" id="KW-0863">Zinc-finger</keyword>
<dbReference type="GO" id="GO:0007283">
    <property type="term" value="P:spermatogenesis"/>
    <property type="evidence" value="ECO:0007669"/>
    <property type="project" value="TreeGrafter"/>
</dbReference>
<dbReference type="STRING" id="31033.ENSTRUP00000056098"/>
<evidence type="ECO:0000313" key="6">
    <source>
        <dbReference type="Proteomes" id="UP000005226"/>
    </source>
</evidence>
<dbReference type="GeneTree" id="ENSGT00940000175590"/>
<dbReference type="GO" id="GO:0048599">
    <property type="term" value="P:oocyte development"/>
    <property type="evidence" value="ECO:0007669"/>
    <property type="project" value="TreeGrafter"/>
</dbReference>
<dbReference type="OMA" id="PCNELKT"/>
<dbReference type="AlphaFoldDB" id="A0A3B5KKY8"/>
<dbReference type="InterPro" id="IPR013088">
    <property type="entry name" value="Znf_NHR/GATA"/>
</dbReference>
<keyword evidence="2" id="KW-0479">Metal-binding</keyword>
<accession>A0A3B5KKY8</accession>
<dbReference type="Pfam" id="PF00320">
    <property type="entry name" value="GATA"/>
    <property type="match status" value="1"/>
</dbReference>
<reference evidence="5" key="3">
    <citation type="submission" date="2025-09" db="UniProtKB">
        <authorList>
            <consortium name="Ensembl"/>
        </authorList>
    </citation>
    <scope>IDENTIFICATION</scope>
</reference>
<evidence type="ECO:0000259" key="4">
    <source>
        <dbReference type="PROSITE" id="PS50114"/>
    </source>
</evidence>
<dbReference type="PANTHER" id="PTHR47341">
    <property type="entry name" value="GATA-TYPE ZINC FINGER PROTEIN 1"/>
    <property type="match status" value="1"/>
</dbReference>
<evidence type="ECO:0000313" key="5">
    <source>
        <dbReference type="Ensembl" id="ENSTRUP00000056098.2"/>
    </source>
</evidence>
<protein>
    <recommendedName>
        <fullName evidence="4">GATA-type domain-containing protein</fullName>
    </recommendedName>
</protein>
<keyword evidence="6" id="KW-1185">Reference proteome</keyword>
<dbReference type="PROSITE" id="PS50114">
    <property type="entry name" value="GATA_ZN_FINGER_2"/>
    <property type="match status" value="1"/>
</dbReference>
<feature type="compositionally biased region" description="Polar residues" evidence="3">
    <location>
        <begin position="282"/>
        <end position="291"/>
    </location>
</feature>
<dbReference type="GO" id="GO:0008270">
    <property type="term" value="F:zinc ion binding"/>
    <property type="evidence" value="ECO:0007669"/>
    <property type="project" value="UniProtKB-KW"/>
</dbReference>
<feature type="region of interest" description="Disordered" evidence="3">
    <location>
        <begin position="45"/>
        <end position="99"/>
    </location>
</feature>
<reference evidence="5 6" key="1">
    <citation type="journal article" date="2011" name="Genome Biol. Evol.">
        <title>Integration of the genetic map and genome assembly of fugu facilitates insights into distinct features of genome evolution in teleosts and mammals.</title>
        <authorList>
            <person name="Kai W."/>
            <person name="Kikuchi K."/>
            <person name="Tohari S."/>
            <person name="Chew A.K."/>
            <person name="Tay A."/>
            <person name="Fujiwara A."/>
            <person name="Hosoya S."/>
            <person name="Suetake H."/>
            <person name="Naruse K."/>
            <person name="Brenner S."/>
            <person name="Suzuki Y."/>
            <person name="Venkatesh B."/>
        </authorList>
    </citation>
    <scope>NUCLEOTIDE SEQUENCE [LARGE SCALE GENOMIC DNA]</scope>
</reference>
<organism evidence="5 6">
    <name type="scientific">Takifugu rubripes</name>
    <name type="common">Japanese pufferfish</name>
    <name type="synonym">Fugu rubripes</name>
    <dbReference type="NCBI Taxonomy" id="31033"/>
    <lineage>
        <taxon>Eukaryota</taxon>
        <taxon>Metazoa</taxon>
        <taxon>Chordata</taxon>
        <taxon>Craniata</taxon>
        <taxon>Vertebrata</taxon>
        <taxon>Euteleostomi</taxon>
        <taxon>Actinopterygii</taxon>
        <taxon>Neopterygii</taxon>
        <taxon>Teleostei</taxon>
        <taxon>Neoteleostei</taxon>
        <taxon>Acanthomorphata</taxon>
        <taxon>Eupercaria</taxon>
        <taxon>Tetraodontiformes</taxon>
        <taxon>Tetradontoidea</taxon>
        <taxon>Tetraodontidae</taxon>
        <taxon>Takifugu</taxon>
    </lineage>
</organism>
<feature type="region of interest" description="Disordered" evidence="3">
    <location>
        <begin position="1"/>
        <end position="23"/>
    </location>
</feature>
<evidence type="ECO:0000256" key="3">
    <source>
        <dbReference type="SAM" id="MobiDB-lite"/>
    </source>
</evidence>
<dbReference type="InParanoid" id="A0A3B5KKY8"/>
<dbReference type="PRINTS" id="PR00619">
    <property type="entry name" value="GATAZNFINGER"/>
</dbReference>
<dbReference type="InterPro" id="IPR053116">
    <property type="entry name" value="GATA-type_Znf_Regulator"/>
</dbReference>
<gene>
    <name evidence="5" type="primary">zglp1</name>
</gene>
<feature type="domain" description="GATA-type" evidence="4">
    <location>
        <begin position="340"/>
        <end position="375"/>
    </location>
</feature>
<dbReference type="Ensembl" id="ENSTRUT00000049785.2">
    <property type="protein sequence ID" value="ENSTRUP00000056098.2"/>
    <property type="gene ID" value="ENSTRUG00000019733.2"/>
</dbReference>
<dbReference type="PROSITE" id="PS00344">
    <property type="entry name" value="GATA_ZN_FINGER_1"/>
    <property type="match status" value="1"/>
</dbReference>
<feature type="compositionally biased region" description="Basic and acidic residues" evidence="3">
    <location>
        <begin position="178"/>
        <end position="197"/>
    </location>
</feature>
<dbReference type="SUPFAM" id="SSF57716">
    <property type="entry name" value="Glucocorticoid receptor-like (DNA-binding domain)"/>
    <property type="match status" value="1"/>
</dbReference>
<proteinExistence type="predicted"/>
<dbReference type="Proteomes" id="UP000005226">
    <property type="component" value="Chromosome 17"/>
</dbReference>
<feature type="compositionally biased region" description="Polar residues" evidence="3">
    <location>
        <begin position="127"/>
        <end position="142"/>
    </location>
</feature>
<dbReference type="Gene3D" id="3.30.50.10">
    <property type="entry name" value="Erythroid Transcription Factor GATA-1, subunit A"/>
    <property type="match status" value="1"/>
</dbReference>